<dbReference type="PANTHER" id="PTHR39184:SF1">
    <property type="entry name" value="PBSX PHAGE TERMINASE LARGE SUBUNIT"/>
    <property type="match status" value="1"/>
</dbReference>
<evidence type="ECO:0000313" key="4">
    <source>
        <dbReference type="Proteomes" id="UP000536773"/>
    </source>
</evidence>
<feature type="domain" description="Phage terminase large subunit N-terminal" evidence="1">
    <location>
        <begin position="27"/>
        <end position="228"/>
    </location>
</feature>
<dbReference type="RefSeq" id="WP_169013956.1">
    <property type="nucleotide sequence ID" value="NZ_JABBJH010000024.1"/>
</dbReference>
<dbReference type="Pfam" id="PF04466">
    <property type="entry name" value="Terminase_3"/>
    <property type="match status" value="1"/>
</dbReference>
<name>A0A848EWQ1_MEGEL</name>
<dbReference type="Proteomes" id="UP000536773">
    <property type="component" value="Unassembled WGS sequence"/>
</dbReference>
<dbReference type="Gene3D" id="3.30.420.280">
    <property type="match status" value="1"/>
</dbReference>
<feature type="domain" description="Phage terminase large subunit C-terminal" evidence="2">
    <location>
        <begin position="261"/>
        <end position="403"/>
    </location>
</feature>
<organism evidence="3 4">
    <name type="scientific">Megasphaera elsdenii</name>
    <dbReference type="NCBI Taxonomy" id="907"/>
    <lineage>
        <taxon>Bacteria</taxon>
        <taxon>Bacillati</taxon>
        <taxon>Bacillota</taxon>
        <taxon>Negativicutes</taxon>
        <taxon>Veillonellales</taxon>
        <taxon>Veillonellaceae</taxon>
        <taxon>Megasphaera</taxon>
    </lineage>
</organism>
<dbReference type="PANTHER" id="PTHR39184">
    <property type="match status" value="1"/>
</dbReference>
<dbReference type="InterPro" id="IPR027417">
    <property type="entry name" value="P-loop_NTPase"/>
</dbReference>
<dbReference type="AlphaFoldDB" id="A0A848EWQ1"/>
<dbReference type="NCBIfam" id="TIGR01547">
    <property type="entry name" value="phage_term_2"/>
    <property type="match status" value="1"/>
</dbReference>
<dbReference type="InterPro" id="IPR035413">
    <property type="entry name" value="Terminase_L_C"/>
</dbReference>
<evidence type="ECO:0000313" key="3">
    <source>
        <dbReference type="EMBL" id="NMK39884.1"/>
    </source>
</evidence>
<evidence type="ECO:0000259" key="1">
    <source>
        <dbReference type="Pfam" id="PF04466"/>
    </source>
</evidence>
<protein>
    <submittedName>
        <fullName evidence="3">PBSX family phage terminase large subunit</fullName>
    </submittedName>
</protein>
<proteinExistence type="predicted"/>
<gene>
    <name evidence="3" type="ORF">HG933_11010</name>
</gene>
<dbReference type="Gene3D" id="3.40.50.300">
    <property type="entry name" value="P-loop containing nucleotide triphosphate hydrolases"/>
    <property type="match status" value="1"/>
</dbReference>
<dbReference type="EMBL" id="JABBJH010000024">
    <property type="protein sequence ID" value="NMK39884.1"/>
    <property type="molecule type" value="Genomic_DNA"/>
</dbReference>
<sequence>MVIVRLSDVVAPHFYALHRDIVRHGHTYYWLEGGRGSAKSSEISLEIPQLLIKNPECHAVVLRKIGNTIKNSVYPQMQWGIDALGLTDKFRFKTSPHEITYKKTGQKILFFGVDDPQKIKSIKLPFGYVGVCWIEELDQFTGMEEIRNLNQSLLRGGPVFWEFCSFNPPKSQSNWVNEEKLFDDPDRLVHHSTYLGVPREWLGDRFFEDAEKLKIKNEMAYRHEYLGEVTGTGGAVFENVEDMAMSNELVGNFDRLYYGLDFGFSIDPLAFVSMHYDAKREDLYIFDEIYQQKLTNSRAAELIQQKAGSGRIIADSAEPKSIQEMRNMGLHVGGAKKSRDSVEHGIKWLQDRAHIYIDKRRCPNTYREFVTYEYERNRQGQFISAYPDKNNHALDATRYAMDDVMRRSAIPGLRKGDFGL</sequence>
<reference evidence="3 4" key="1">
    <citation type="submission" date="2020-04" db="EMBL/GenBank/DDBJ databases">
        <authorList>
            <person name="Hitch T.C.A."/>
            <person name="Wylensek D."/>
            <person name="Clavel T."/>
        </authorList>
    </citation>
    <scope>NUCLEOTIDE SEQUENCE [LARGE SCALE GENOMIC DNA]</scope>
    <source>
        <strain evidence="3 4">WCA-386-APC-2A</strain>
    </source>
</reference>
<evidence type="ECO:0000259" key="2">
    <source>
        <dbReference type="Pfam" id="PF17288"/>
    </source>
</evidence>
<comment type="caution">
    <text evidence="3">The sequence shown here is derived from an EMBL/GenBank/DDBJ whole genome shotgun (WGS) entry which is preliminary data.</text>
</comment>
<dbReference type="Pfam" id="PF17288">
    <property type="entry name" value="Terminase_3C"/>
    <property type="match status" value="1"/>
</dbReference>
<dbReference type="InterPro" id="IPR006437">
    <property type="entry name" value="Phage_terminase_lsu"/>
</dbReference>
<dbReference type="InterPro" id="IPR035412">
    <property type="entry name" value="Terminase_L_N"/>
</dbReference>
<dbReference type="InterPro" id="IPR052380">
    <property type="entry name" value="Viral_DNA_packaging_terminase"/>
</dbReference>
<accession>A0A848EWQ1</accession>